<comment type="caution">
    <text evidence="1">The sequence shown here is derived from an EMBL/GenBank/DDBJ whole genome shotgun (WGS) entry which is preliminary data.</text>
</comment>
<gene>
    <name evidence="1" type="ORF">NQ318_005562</name>
</gene>
<dbReference type="Gene3D" id="3.60.15.10">
    <property type="entry name" value="Ribonuclease Z/Hydroxyacylglutathione hydrolase-like"/>
    <property type="match status" value="1"/>
</dbReference>
<sequence length="65" mass="7403">MDPIVLFDGYSKFQDDLNDESILNSVASDSRELQELNRNKILKLADYIVPGHGPMFKVPESYKNS</sequence>
<name>A0AAV8XE22_9CUCU</name>
<evidence type="ECO:0000313" key="1">
    <source>
        <dbReference type="EMBL" id="KAJ8937248.1"/>
    </source>
</evidence>
<protein>
    <submittedName>
        <fullName evidence="1">Uncharacterized protein</fullName>
    </submittedName>
</protein>
<dbReference type="EMBL" id="JAPWTK010000669">
    <property type="protein sequence ID" value="KAJ8937248.1"/>
    <property type="molecule type" value="Genomic_DNA"/>
</dbReference>
<dbReference type="Proteomes" id="UP001162162">
    <property type="component" value="Unassembled WGS sequence"/>
</dbReference>
<reference evidence="1" key="1">
    <citation type="journal article" date="2023" name="Insect Mol. Biol.">
        <title>Genome sequencing provides insights into the evolution of gene families encoding plant cell wall-degrading enzymes in longhorned beetles.</title>
        <authorList>
            <person name="Shin N.R."/>
            <person name="Okamura Y."/>
            <person name="Kirsch R."/>
            <person name="Pauchet Y."/>
        </authorList>
    </citation>
    <scope>NUCLEOTIDE SEQUENCE</scope>
    <source>
        <strain evidence="1">AMC_N1</strain>
    </source>
</reference>
<organism evidence="1 2">
    <name type="scientific">Aromia moschata</name>
    <dbReference type="NCBI Taxonomy" id="1265417"/>
    <lineage>
        <taxon>Eukaryota</taxon>
        <taxon>Metazoa</taxon>
        <taxon>Ecdysozoa</taxon>
        <taxon>Arthropoda</taxon>
        <taxon>Hexapoda</taxon>
        <taxon>Insecta</taxon>
        <taxon>Pterygota</taxon>
        <taxon>Neoptera</taxon>
        <taxon>Endopterygota</taxon>
        <taxon>Coleoptera</taxon>
        <taxon>Polyphaga</taxon>
        <taxon>Cucujiformia</taxon>
        <taxon>Chrysomeloidea</taxon>
        <taxon>Cerambycidae</taxon>
        <taxon>Cerambycinae</taxon>
        <taxon>Callichromatini</taxon>
        <taxon>Aromia</taxon>
    </lineage>
</organism>
<dbReference type="InterPro" id="IPR036866">
    <property type="entry name" value="RibonucZ/Hydroxyglut_hydro"/>
</dbReference>
<evidence type="ECO:0000313" key="2">
    <source>
        <dbReference type="Proteomes" id="UP001162162"/>
    </source>
</evidence>
<keyword evidence="2" id="KW-1185">Reference proteome</keyword>
<accession>A0AAV8XE22</accession>
<proteinExistence type="predicted"/>
<dbReference type="AlphaFoldDB" id="A0AAV8XE22"/>